<dbReference type="Pfam" id="PF00989">
    <property type="entry name" value="PAS"/>
    <property type="match status" value="1"/>
</dbReference>
<dbReference type="Gene3D" id="3.60.40.10">
    <property type="entry name" value="PPM-type phosphatase domain"/>
    <property type="match status" value="1"/>
</dbReference>
<organism evidence="7 8">
    <name type="scientific">candidate division CSSED10-310 bacterium</name>
    <dbReference type="NCBI Taxonomy" id="2855610"/>
    <lineage>
        <taxon>Bacteria</taxon>
        <taxon>Bacteria division CSSED10-310</taxon>
    </lineage>
</organism>
<keyword evidence="1" id="KW-0378">Hydrolase</keyword>
<gene>
    <name evidence="7" type="ORF">ACFL27_07175</name>
</gene>
<keyword evidence="3" id="KW-0175">Coiled coil</keyword>
<dbReference type="Gene3D" id="3.30.450.20">
    <property type="entry name" value="PAS domain"/>
    <property type="match status" value="2"/>
</dbReference>
<dbReference type="SMART" id="SM00086">
    <property type="entry name" value="PAC"/>
    <property type="match status" value="2"/>
</dbReference>
<feature type="domain" description="PAC" evidence="6">
    <location>
        <begin position="342"/>
        <end position="396"/>
    </location>
</feature>
<dbReference type="InterPro" id="IPR011006">
    <property type="entry name" value="CheY-like_superfamily"/>
</dbReference>
<evidence type="ECO:0000256" key="1">
    <source>
        <dbReference type="ARBA" id="ARBA00022801"/>
    </source>
</evidence>
<dbReference type="SUPFAM" id="SSF52172">
    <property type="entry name" value="CheY-like"/>
    <property type="match status" value="1"/>
</dbReference>
<dbReference type="InterPro" id="IPR013767">
    <property type="entry name" value="PAS_fold"/>
</dbReference>
<dbReference type="PROSITE" id="PS50112">
    <property type="entry name" value="PAS"/>
    <property type="match status" value="2"/>
</dbReference>
<evidence type="ECO:0000313" key="8">
    <source>
        <dbReference type="Proteomes" id="UP001594351"/>
    </source>
</evidence>
<dbReference type="PANTHER" id="PTHR43156">
    <property type="entry name" value="STAGE II SPORULATION PROTEIN E-RELATED"/>
    <property type="match status" value="1"/>
</dbReference>
<dbReference type="InterPro" id="IPR052016">
    <property type="entry name" value="Bact_Sigma-Reg"/>
</dbReference>
<dbReference type="Pfam" id="PF07228">
    <property type="entry name" value="SpoIIE"/>
    <property type="match status" value="1"/>
</dbReference>
<dbReference type="PROSITE" id="PS50110">
    <property type="entry name" value="RESPONSE_REGULATORY"/>
    <property type="match status" value="1"/>
</dbReference>
<dbReference type="CDD" id="cd00130">
    <property type="entry name" value="PAS"/>
    <property type="match status" value="2"/>
</dbReference>
<evidence type="ECO:0000313" key="7">
    <source>
        <dbReference type="EMBL" id="MFC1849955.1"/>
    </source>
</evidence>
<sequence>MTKEKILIVEDDIRAAECLTLTLQNENYHVVHVNTGADALTRVTKDRPDLILMNMELPDNDGVELARLISSKHDVPIVFMATHAKKETIDLAQQVNPYGYLIKPIPESQLLASVQIICNLKQQKHHLERQLKETENWQSTILNNIADAIVVVDAAAKISFMNPIAQKLTGYHQTDVLRKPINMLEILSIKTRKPIGFSARSGNQDRDTIFGKNAAILISKDKSEIFIEYKFNTYKGFNDKMVGFVLVFRDISEHMAAKETIMKQVAQLETERKELLILKKAVETIDLGLTISDGAGKIRYTNPAEARMHGYEVEQLIGQPTKIFAPPDLWQNVPSLRVDEAKSWKRDSINVRKDGTRFPAQLLSVPVTDTDGSRIGIITICEDITERKKMTAALHESERKLRQRVEAIERDMQAAQMIQNELLPKQFPVYDRLHIDYRYYPLETTGGDYFSFVQLQEGGFGIFIGDVASHGVRAALFLSLIKATTDRICRLFGQKPIDYIQNLNRALLNNMPHSYLTGQYGFYQFGQADTEATLTVCNGGHPYPILYRSSSGTVDYIEINGDLLGIFNNASFVEKSISLHQGDRIFFYTDGVPETSNVDHEQVGDQGFLQVIKKASKEKLSDTLDAITTEINQFRGAAPIEDDFVLIGMEYRTG</sequence>
<proteinExistence type="predicted"/>
<dbReference type="PANTHER" id="PTHR43156:SF2">
    <property type="entry name" value="STAGE II SPORULATION PROTEIN E"/>
    <property type="match status" value="1"/>
</dbReference>
<protein>
    <submittedName>
        <fullName evidence="7">SpoIIE family protein phosphatase</fullName>
    </submittedName>
</protein>
<reference evidence="7 8" key="1">
    <citation type="submission" date="2024-09" db="EMBL/GenBank/DDBJ databases">
        <title>Laminarin stimulates single cell rates of sulfate reduction while oxygen inhibits transcriptomic activity in coastal marine sediment.</title>
        <authorList>
            <person name="Lindsay M."/>
            <person name="Orcutt B."/>
            <person name="Emerson D."/>
            <person name="Stepanauskas R."/>
            <person name="D'Angelo T."/>
        </authorList>
    </citation>
    <scope>NUCLEOTIDE SEQUENCE [LARGE SCALE GENOMIC DNA]</scope>
    <source>
        <strain evidence="7">SAG AM-311-K15</strain>
    </source>
</reference>
<name>A0ABV6YUS0_UNCC1</name>
<dbReference type="SUPFAM" id="SSF55785">
    <property type="entry name" value="PYP-like sensor domain (PAS domain)"/>
    <property type="match status" value="2"/>
</dbReference>
<dbReference type="NCBIfam" id="TIGR00229">
    <property type="entry name" value="sensory_box"/>
    <property type="match status" value="2"/>
</dbReference>
<dbReference type="Pfam" id="PF13426">
    <property type="entry name" value="PAS_9"/>
    <property type="match status" value="1"/>
</dbReference>
<dbReference type="InterPro" id="IPR000700">
    <property type="entry name" value="PAS-assoc_C"/>
</dbReference>
<evidence type="ECO:0000259" key="4">
    <source>
        <dbReference type="PROSITE" id="PS50110"/>
    </source>
</evidence>
<feature type="domain" description="PAS" evidence="5">
    <location>
        <begin position="134"/>
        <end position="187"/>
    </location>
</feature>
<accession>A0ABV6YUS0</accession>
<keyword evidence="8" id="KW-1185">Reference proteome</keyword>
<comment type="caution">
    <text evidence="7">The sequence shown here is derived from an EMBL/GenBank/DDBJ whole genome shotgun (WGS) entry which is preliminary data.</text>
</comment>
<dbReference type="InterPro" id="IPR036457">
    <property type="entry name" value="PPM-type-like_dom_sf"/>
</dbReference>
<feature type="coiled-coil region" evidence="3">
    <location>
        <begin position="251"/>
        <end position="278"/>
    </location>
</feature>
<dbReference type="InterPro" id="IPR000014">
    <property type="entry name" value="PAS"/>
</dbReference>
<dbReference type="SMART" id="SM00091">
    <property type="entry name" value="PAS"/>
    <property type="match status" value="2"/>
</dbReference>
<evidence type="ECO:0000259" key="5">
    <source>
        <dbReference type="PROSITE" id="PS50112"/>
    </source>
</evidence>
<dbReference type="InterPro" id="IPR035965">
    <property type="entry name" value="PAS-like_dom_sf"/>
</dbReference>
<dbReference type="InterPro" id="IPR001789">
    <property type="entry name" value="Sig_transdc_resp-reg_receiver"/>
</dbReference>
<dbReference type="PROSITE" id="PS50113">
    <property type="entry name" value="PAC"/>
    <property type="match status" value="1"/>
</dbReference>
<evidence type="ECO:0000256" key="2">
    <source>
        <dbReference type="PROSITE-ProRule" id="PRU00169"/>
    </source>
</evidence>
<comment type="caution">
    <text evidence="2">Lacks conserved residue(s) required for the propagation of feature annotation.</text>
</comment>
<dbReference type="Gene3D" id="3.40.50.2300">
    <property type="match status" value="1"/>
</dbReference>
<dbReference type="InterPro" id="IPR001932">
    <property type="entry name" value="PPM-type_phosphatase-like_dom"/>
</dbReference>
<dbReference type="SMART" id="SM00448">
    <property type="entry name" value="REC"/>
    <property type="match status" value="1"/>
</dbReference>
<dbReference type="Pfam" id="PF00072">
    <property type="entry name" value="Response_reg"/>
    <property type="match status" value="1"/>
</dbReference>
<dbReference type="Proteomes" id="UP001594351">
    <property type="component" value="Unassembled WGS sequence"/>
</dbReference>
<evidence type="ECO:0000256" key="3">
    <source>
        <dbReference type="SAM" id="Coils"/>
    </source>
</evidence>
<evidence type="ECO:0000259" key="6">
    <source>
        <dbReference type="PROSITE" id="PS50113"/>
    </source>
</evidence>
<dbReference type="SMART" id="SM00331">
    <property type="entry name" value="PP2C_SIG"/>
    <property type="match status" value="1"/>
</dbReference>
<dbReference type="EMBL" id="JBHPBY010000068">
    <property type="protein sequence ID" value="MFC1849955.1"/>
    <property type="molecule type" value="Genomic_DNA"/>
</dbReference>
<dbReference type="InterPro" id="IPR001610">
    <property type="entry name" value="PAC"/>
</dbReference>
<feature type="domain" description="Response regulatory" evidence="4">
    <location>
        <begin position="5"/>
        <end position="118"/>
    </location>
</feature>
<feature type="domain" description="PAS" evidence="5">
    <location>
        <begin position="278"/>
        <end position="328"/>
    </location>
</feature>